<evidence type="ECO:0000313" key="18">
    <source>
        <dbReference type="Proteomes" id="UP000760668"/>
    </source>
</evidence>
<keyword evidence="12" id="KW-0902">Two-component regulatory system</keyword>
<keyword evidence="9 17" id="KW-0418">Kinase</keyword>
<dbReference type="InterPro" id="IPR003594">
    <property type="entry name" value="HATPase_dom"/>
</dbReference>
<feature type="domain" description="HAMP" evidence="16">
    <location>
        <begin position="245"/>
        <end position="297"/>
    </location>
</feature>
<evidence type="ECO:0000256" key="7">
    <source>
        <dbReference type="ARBA" id="ARBA00022692"/>
    </source>
</evidence>
<reference evidence="17" key="2">
    <citation type="submission" date="2021-09" db="EMBL/GenBank/DDBJ databases">
        <authorList>
            <person name="Gilroy R."/>
        </authorList>
    </citation>
    <scope>NUCLEOTIDE SEQUENCE</scope>
    <source>
        <strain evidence="17">CHK179-5677</strain>
    </source>
</reference>
<keyword evidence="7 14" id="KW-0812">Transmembrane</keyword>
<proteinExistence type="predicted"/>
<dbReference type="EMBL" id="DYUC01000059">
    <property type="protein sequence ID" value="HJG86593.1"/>
    <property type="molecule type" value="Genomic_DNA"/>
</dbReference>
<dbReference type="SUPFAM" id="SSF47384">
    <property type="entry name" value="Homodimeric domain of signal transducing histidine kinase"/>
    <property type="match status" value="1"/>
</dbReference>
<keyword evidence="5" id="KW-0597">Phosphoprotein</keyword>
<keyword evidence="6" id="KW-0808">Transferase</keyword>
<comment type="caution">
    <text evidence="17">The sequence shown here is derived from an EMBL/GenBank/DDBJ whole genome shotgun (WGS) entry which is preliminary data.</text>
</comment>
<organism evidence="17 18">
    <name type="scientific">Pseudoflavonifractor capillosus</name>
    <dbReference type="NCBI Taxonomy" id="106588"/>
    <lineage>
        <taxon>Bacteria</taxon>
        <taxon>Bacillati</taxon>
        <taxon>Bacillota</taxon>
        <taxon>Clostridia</taxon>
        <taxon>Eubacteriales</taxon>
        <taxon>Oscillospiraceae</taxon>
        <taxon>Pseudoflavonifractor</taxon>
    </lineage>
</organism>
<protein>
    <recommendedName>
        <fullName evidence="3">histidine kinase</fullName>
        <ecNumber evidence="3">2.7.13.3</ecNumber>
    </recommendedName>
</protein>
<evidence type="ECO:0000256" key="5">
    <source>
        <dbReference type="ARBA" id="ARBA00022553"/>
    </source>
</evidence>
<keyword evidence="13 14" id="KW-0472">Membrane</keyword>
<dbReference type="CDD" id="cd00082">
    <property type="entry name" value="HisKA"/>
    <property type="match status" value="1"/>
</dbReference>
<dbReference type="InterPro" id="IPR005467">
    <property type="entry name" value="His_kinase_dom"/>
</dbReference>
<dbReference type="PROSITE" id="PS50109">
    <property type="entry name" value="HIS_KIN"/>
    <property type="match status" value="1"/>
</dbReference>
<evidence type="ECO:0000256" key="9">
    <source>
        <dbReference type="ARBA" id="ARBA00022777"/>
    </source>
</evidence>
<evidence type="ECO:0000256" key="6">
    <source>
        <dbReference type="ARBA" id="ARBA00022679"/>
    </source>
</evidence>
<comment type="subcellular location">
    <subcellularLocation>
        <location evidence="2">Cell membrane</location>
        <topology evidence="2">Multi-pass membrane protein</topology>
    </subcellularLocation>
</comment>
<dbReference type="CDD" id="cd00075">
    <property type="entry name" value="HATPase"/>
    <property type="match status" value="1"/>
</dbReference>
<dbReference type="PANTHER" id="PTHR45528:SF1">
    <property type="entry name" value="SENSOR HISTIDINE KINASE CPXA"/>
    <property type="match status" value="1"/>
</dbReference>
<evidence type="ECO:0000256" key="10">
    <source>
        <dbReference type="ARBA" id="ARBA00022840"/>
    </source>
</evidence>
<dbReference type="Proteomes" id="UP000760668">
    <property type="component" value="Unassembled WGS sequence"/>
</dbReference>
<evidence type="ECO:0000256" key="11">
    <source>
        <dbReference type="ARBA" id="ARBA00022989"/>
    </source>
</evidence>
<name>A0A921ML82_9FIRM</name>
<dbReference type="InterPro" id="IPR003660">
    <property type="entry name" value="HAMP_dom"/>
</dbReference>
<dbReference type="InterPro" id="IPR003661">
    <property type="entry name" value="HisK_dim/P_dom"/>
</dbReference>
<dbReference type="Gene3D" id="1.10.287.130">
    <property type="match status" value="1"/>
</dbReference>
<sequence>MKNKSVRGSLFTLLARNYLLFTLTLLAMAAVVFALWNAWLDSLYQPPDWDGLLKSPALSSGDYDALRRHLGRDGNDFAVYDGSGALIYATGSGFDAQCEPEELGLVQLWDSAEEINVYELTSRQGEEPRCLLVRRLFTLDGTPERTDVMVLDSGLRVIFGGLEDGRTGYTRREFLYLTGARFPNASLYREQFADLDGRLMTVLLRSNYISDELYFRHYSNSWRIWLLCIPLYLAGAGLFIWWMRRKIGRPLQRLNDAVVSQSEGRVVRVGDCGGPREIRLIGESFDRFSDRLAESEAERRRLDQGRQKLIADISHDLKTPITVIAGYIDAICDGKVPPEETGRYLRAIQGKAEALTELVNAFHEYSKVEHPEFVLHTERTDLCEFLREYLAGKYDEIDLAGFSLEVSIPERPVFCALDQLQFRRVLDNLLSNALRHNRLGTVLFFDVSAEEGAAVLRVADNGAGIPPDRIKYIFEPFVVGSDARSGTGSGLGLSITKRIVEKHGGAVFLSPRPAPGRSTEFVLRLPLAP</sequence>
<dbReference type="SMART" id="SM00387">
    <property type="entry name" value="HATPase_c"/>
    <property type="match status" value="1"/>
</dbReference>
<evidence type="ECO:0000256" key="1">
    <source>
        <dbReference type="ARBA" id="ARBA00000085"/>
    </source>
</evidence>
<dbReference type="InterPro" id="IPR050398">
    <property type="entry name" value="HssS/ArlS-like"/>
</dbReference>
<feature type="transmembrane region" description="Helical" evidence="14">
    <location>
        <begin position="222"/>
        <end position="243"/>
    </location>
</feature>
<dbReference type="InterPro" id="IPR004358">
    <property type="entry name" value="Sig_transdc_His_kin-like_C"/>
</dbReference>
<dbReference type="InterPro" id="IPR036890">
    <property type="entry name" value="HATPase_C_sf"/>
</dbReference>
<evidence type="ECO:0000259" key="16">
    <source>
        <dbReference type="PROSITE" id="PS50885"/>
    </source>
</evidence>
<dbReference type="InterPro" id="IPR036097">
    <property type="entry name" value="HisK_dim/P_sf"/>
</dbReference>
<dbReference type="GO" id="GO:0005524">
    <property type="term" value="F:ATP binding"/>
    <property type="evidence" value="ECO:0007669"/>
    <property type="project" value="UniProtKB-KW"/>
</dbReference>
<dbReference type="PRINTS" id="PR00344">
    <property type="entry name" value="BCTRLSENSOR"/>
</dbReference>
<dbReference type="GO" id="GO:0005886">
    <property type="term" value="C:plasma membrane"/>
    <property type="evidence" value="ECO:0007669"/>
    <property type="project" value="UniProtKB-SubCell"/>
</dbReference>
<evidence type="ECO:0000256" key="8">
    <source>
        <dbReference type="ARBA" id="ARBA00022741"/>
    </source>
</evidence>
<dbReference type="Pfam" id="PF00512">
    <property type="entry name" value="HisKA"/>
    <property type="match status" value="1"/>
</dbReference>
<dbReference type="RefSeq" id="WP_295368731.1">
    <property type="nucleotide sequence ID" value="NZ_DYUC01000059.1"/>
</dbReference>
<evidence type="ECO:0000259" key="15">
    <source>
        <dbReference type="PROSITE" id="PS50109"/>
    </source>
</evidence>
<comment type="catalytic activity">
    <reaction evidence="1">
        <text>ATP + protein L-histidine = ADP + protein N-phospho-L-histidine.</text>
        <dbReference type="EC" id="2.7.13.3"/>
    </reaction>
</comment>
<evidence type="ECO:0000256" key="13">
    <source>
        <dbReference type="ARBA" id="ARBA00023136"/>
    </source>
</evidence>
<evidence type="ECO:0000256" key="2">
    <source>
        <dbReference type="ARBA" id="ARBA00004651"/>
    </source>
</evidence>
<dbReference type="EC" id="2.7.13.3" evidence="3"/>
<dbReference type="SUPFAM" id="SSF55874">
    <property type="entry name" value="ATPase domain of HSP90 chaperone/DNA topoisomerase II/histidine kinase"/>
    <property type="match status" value="1"/>
</dbReference>
<evidence type="ECO:0000256" key="3">
    <source>
        <dbReference type="ARBA" id="ARBA00012438"/>
    </source>
</evidence>
<dbReference type="SMART" id="SM00388">
    <property type="entry name" value="HisKA"/>
    <property type="match status" value="1"/>
</dbReference>
<feature type="transmembrane region" description="Helical" evidence="14">
    <location>
        <begin position="20"/>
        <end position="39"/>
    </location>
</feature>
<dbReference type="AlphaFoldDB" id="A0A921ML82"/>
<evidence type="ECO:0000256" key="4">
    <source>
        <dbReference type="ARBA" id="ARBA00022475"/>
    </source>
</evidence>
<reference evidence="17" key="1">
    <citation type="journal article" date="2021" name="PeerJ">
        <title>Extensive microbial diversity within the chicken gut microbiome revealed by metagenomics and culture.</title>
        <authorList>
            <person name="Gilroy R."/>
            <person name="Ravi A."/>
            <person name="Getino M."/>
            <person name="Pursley I."/>
            <person name="Horton D.L."/>
            <person name="Alikhan N.F."/>
            <person name="Baker D."/>
            <person name="Gharbi K."/>
            <person name="Hall N."/>
            <person name="Watson M."/>
            <person name="Adriaenssens E.M."/>
            <person name="Foster-Nyarko E."/>
            <person name="Jarju S."/>
            <person name="Secka A."/>
            <person name="Antonio M."/>
            <person name="Oren A."/>
            <person name="Chaudhuri R.R."/>
            <person name="La Ragione R."/>
            <person name="Hildebrand F."/>
            <person name="Pallen M.J."/>
        </authorList>
    </citation>
    <scope>NUCLEOTIDE SEQUENCE</scope>
    <source>
        <strain evidence="17">CHK179-5677</strain>
    </source>
</reference>
<keyword evidence="8" id="KW-0547">Nucleotide-binding</keyword>
<feature type="domain" description="Histidine kinase" evidence="15">
    <location>
        <begin position="312"/>
        <end position="529"/>
    </location>
</feature>
<dbReference type="PROSITE" id="PS50885">
    <property type="entry name" value="HAMP"/>
    <property type="match status" value="1"/>
</dbReference>
<evidence type="ECO:0000313" key="17">
    <source>
        <dbReference type="EMBL" id="HJG86593.1"/>
    </source>
</evidence>
<keyword evidence="4" id="KW-1003">Cell membrane</keyword>
<accession>A0A921ML82</accession>
<dbReference type="Gene3D" id="3.30.565.10">
    <property type="entry name" value="Histidine kinase-like ATPase, C-terminal domain"/>
    <property type="match status" value="1"/>
</dbReference>
<keyword evidence="11 14" id="KW-1133">Transmembrane helix</keyword>
<gene>
    <name evidence="17" type="ORF">K8V01_06180</name>
</gene>
<keyword evidence="10" id="KW-0067">ATP-binding</keyword>
<evidence type="ECO:0000256" key="12">
    <source>
        <dbReference type="ARBA" id="ARBA00023012"/>
    </source>
</evidence>
<evidence type="ECO:0000256" key="14">
    <source>
        <dbReference type="SAM" id="Phobius"/>
    </source>
</evidence>
<dbReference type="Pfam" id="PF02518">
    <property type="entry name" value="HATPase_c"/>
    <property type="match status" value="1"/>
</dbReference>
<dbReference type="Gene3D" id="6.10.340.10">
    <property type="match status" value="1"/>
</dbReference>
<dbReference type="PANTHER" id="PTHR45528">
    <property type="entry name" value="SENSOR HISTIDINE KINASE CPXA"/>
    <property type="match status" value="1"/>
</dbReference>
<dbReference type="GO" id="GO:0000155">
    <property type="term" value="F:phosphorelay sensor kinase activity"/>
    <property type="evidence" value="ECO:0007669"/>
    <property type="project" value="InterPro"/>
</dbReference>